<dbReference type="RefSeq" id="WP_066400539.1">
    <property type="nucleotide sequence ID" value="NZ_JAGIKZ010000012.1"/>
</dbReference>
<accession>A0ABS4RGC7</accession>
<dbReference type="Gene3D" id="3.10.450.40">
    <property type="match status" value="2"/>
</dbReference>
<evidence type="ECO:0000313" key="2">
    <source>
        <dbReference type="EMBL" id="MBP2241774.1"/>
    </source>
</evidence>
<dbReference type="InterPro" id="IPR025711">
    <property type="entry name" value="PepSY"/>
</dbReference>
<evidence type="ECO:0000313" key="3">
    <source>
        <dbReference type="Proteomes" id="UP001519293"/>
    </source>
</evidence>
<evidence type="ECO:0000259" key="1">
    <source>
        <dbReference type="Pfam" id="PF03413"/>
    </source>
</evidence>
<gene>
    <name evidence="2" type="ORF">J2Z40_002346</name>
</gene>
<proteinExistence type="predicted"/>
<name>A0ABS4RGC7_9BACI</name>
<dbReference type="Proteomes" id="UP001519293">
    <property type="component" value="Unassembled WGS sequence"/>
</dbReference>
<reference evidence="2 3" key="1">
    <citation type="submission" date="2021-03" db="EMBL/GenBank/DDBJ databases">
        <title>Genomic Encyclopedia of Type Strains, Phase IV (KMG-IV): sequencing the most valuable type-strain genomes for metagenomic binning, comparative biology and taxonomic classification.</title>
        <authorList>
            <person name="Goeker M."/>
        </authorList>
    </citation>
    <scope>NUCLEOTIDE SEQUENCE [LARGE SCALE GENOMIC DNA]</scope>
    <source>
        <strain evidence="2 3">DSM 26675</strain>
    </source>
</reference>
<sequence length="187" mass="20528">MKKRNVLIAGVAGFILLGGAIGVGALTDSTQGSGNNLMTVKKAEEKALNEVKGIIESVELENDNGQLKYEVEVQDLNGHDDIDIDIDAKSGEVIKVDQGDDKNESKDAPISIKKNDLTKKLTKNEAIAIATKETPGKVVDADYDDGEYEIEIHTATHEVEYEIDARTGQILEKDMEKFDDDDDRYDD</sequence>
<protein>
    <submittedName>
        <fullName evidence="2">Membrane protein YkoI</fullName>
    </submittedName>
</protein>
<feature type="domain" description="PepSY" evidence="1">
    <location>
        <begin position="120"/>
        <end position="173"/>
    </location>
</feature>
<keyword evidence="3" id="KW-1185">Reference proteome</keyword>
<feature type="domain" description="PepSY" evidence="1">
    <location>
        <begin position="39"/>
        <end position="96"/>
    </location>
</feature>
<comment type="caution">
    <text evidence="2">The sequence shown here is derived from an EMBL/GenBank/DDBJ whole genome shotgun (WGS) entry which is preliminary data.</text>
</comment>
<dbReference type="Pfam" id="PF03413">
    <property type="entry name" value="PepSY"/>
    <property type="match status" value="2"/>
</dbReference>
<organism evidence="2 3">
    <name type="scientific">Cytobacillus eiseniae</name>
    <dbReference type="NCBI Taxonomy" id="762947"/>
    <lineage>
        <taxon>Bacteria</taxon>
        <taxon>Bacillati</taxon>
        <taxon>Bacillota</taxon>
        <taxon>Bacilli</taxon>
        <taxon>Bacillales</taxon>
        <taxon>Bacillaceae</taxon>
        <taxon>Cytobacillus</taxon>
    </lineage>
</organism>
<dbReference type="EMBL" id="JAGIKZ010000012">
    <property type="protein sequence ID" value="MBP2241774.1"/>
    <property type="molecule type" value="Genomic_DNA"/>
</dbReference>